<proteinExistence type="predicted"/>
<keyword evidence="4 6" id="KW-1133">Transmembrane helix</keyword>
<evidence type="ECO:0000313" key="7">
    <source>
        <dbReference type="EMBL" id="GAA1807401.1"/>
    </source>
</evidence>
<evidence type="ECO:0000256" key="3">
    <source>
        <dbReference type="ARBA" id="ARBA00022692"/>
    </source>
</evidence>
<keyword evidence="5 6" id="KW-0472">Membrane</keyword>
<dbReference type="RefSeq" id="WP_344295088.1">
    <property type="nucleotide sequence ID" value="NZ_BAAANJ010000004.1"/>
</dbReference>
<sequence>MFSSALAGLGLGLSLIVAIGAQNVFVLRQGIRREHVFAVAAICALSDLTLIMVGVSGIGAVLQSVPWLVDVIRWVGAAFLVGYGVLAARRAFKPGGEALVADEVEGGLDTARAADGSGGLDTARGAYSTDGMARGAYSTDGTARGAYSTDGMARGAYSTDAKSVASGTSAAVIVPTRTRPARSTLTVAVLTCLALTWLNPHVYLDTVFLLGSVANTHGEGRWAFAAGAGVASIVWFFGLAYGARLLGGVLASRRAWRVLDALIALVMVTLGVMLVLPL</sequence>
<dbReference type="InterPro" id="IPR001123">
    <property type="entry name" value="LeuE-type"/>
</dbReference>
<feature type="transmembrane region" description="Helical" evidence="6">
    <location>
        <begin position="71"/>
        <end position="88"/>
    </location>
</feature>
<evidence type="ECO:0000256" key="1">
    <source>
        <dbReference type="ARBA" id="ARBA00004651"/>
    </source>
</evidence>
<feature type="transmembrane region" description="Helical" evidence="6">
    <location>
        <begin position="222"/>
        <end position="243"/>
    </location>
</feature>
<protein>
    <recommendedName>
        <fullName evidence="9">Amino acid transporter</fullName>
    </recommendedName>
</protein>
<comment type="subcellular location">
    <subcellularLocation>
        <location evidence="1">Cell membrane</location>
        <topology evidence="1">Multi-pass membrane protein</topology>
    </subcellularLocation>
</comment>
<dbReference type="PANTHER" id="PTHR30086">
    <property type="entry name" value="ARGININE EXPORTER PROTEIN ARGO"/>
    <property type="match status" value="1"/>
</dbReference>
<comment type="caution">
    <text evidence="7">The sequence shown here is derived from an EMBL/GenBank/DDBJ whole genome shotgun (WGS) entry which is preliminary data.</text>
</comment>
<keyword evidence="3 6" id="KW-0812">Transmembrane</keyword>
<dbReference type="EMBL" id="BAAANJ010000004">
    <property type="protein sequence ID" value="GAA1807401.1"/>
    <property type="molecule type" value="Genomic_DNA"/>
</dbReference>
<name>A0ABN2M2Z1_9MICO</name>
<organism evidence="7 8">
    <name type="scientific">Agromyces neolithicus</name>
    <dbReference type="NCBI Taxonomy" id="269420"/>
    <lineage>
        <taxon>Bacteria</taxon>
        <taxon>Bacillati</taxon>
        <taxon>Actinomycetota</taxon>
        <taxon>Actinomycetes</taxon>
        <taxon>Micrococcales</taxon>
        <taxon>Microbacteriaceae</taxon>
        <taxon>Agromyces</taxon>
    </lineage>
</organism>
<accession>A0ABN2M2Z1</accession>
<reference evidence="7 8" key="1">
    <citation type="journal article" date="2019" name="Int. J. Syst. Evol. Microbiol.">
        <title>The Global Catalogue of Microorganisms (GCM) 10K type strain sequencing project: providing services to taxonomists for standard genome sequencing and annotation.</title>
        <authorList>
            <consortium name="The Broad Institute Genomics Platform"/>
            <consortium name="The Broad Institute Genome Sequencing Center for Infectious Disease"/>
            <person name="Wu L."/>
            <person name="Ma J."/>
        </authorList>
    </citation>
    <scope>NUCLEOTIDE SEQUENCE [LARGE SCALE GENOMIC DNA]</scope>
    <source>
        <strain evidence="7 8">JCM 14322</strain>
    </source>
</reference>
<evidence type="ECO:0000256" key="5">
    <source>
        <dbReference type="ARBA" id="ARBA00023136"/>
    </source>
</evidence>
<dbReference type="PANTHER" id="PTHR30086:SF20">
    <property type="entry name" value="ARGININE EXPORTER PROTEIN ARGO-RELATED"/>
    <property type="match status" value="1"/>
</dbReference>
<feature type="transmembrane region" description="Helical" evidence="6">
    <location>
        <begin position="6"/>
        <end position="25"/>
    </location>
</feature>
<gene>
    <name evidence="7" type="ORF">GCM10009749_14680</name>
</gene>
<evidence type="ECO:0000256" key="6">
    <source>
        <dbReference type="SAM" id="Phobius"/>
    </source>
</evidence>
<keyword evidence="8" id="KW-1185">Reference proteome</keyword>
<evidence type="ECO:0000313" key="8">
    <source>
        <dbReference type="Proteomes" id="UP001500002"/>
    </source>
</evidence>
<dbReference type="Proteomes" id="UP001500002">
    <property type="component" value="Unassembled WGS sequence"/>
</dbReference>
<keyword evidence="2" id="KW-1003">Cell membrane</keyword>
<evidence type="ECO:0000256" key="4">
    <source>
        <dbReference type="ARBA" id="ARBA00022989"/>
    </source>
</evidence>
<dbReference type="Gene3D" id="3.30.70.440">
    <property type="entry name" value="Killer toxin KP6 alpha-subunit"/>
    <property type="match status" value="1"/>
</dbReference>
<feature type="transmembrane region" description="Helical" evidence="6">
    <location>
        <begin position="185"/>
        <end position="202"/>
    </location>
</feature>
<evidence type="ECO:0000256" key="2">
    <source>
        <dbReference type="ARBA" id="ARBA00022475"/>
    </source>
</evidence>
<evidence type="ECO:0008006" key="9">
    <source>
        <dbReference type="Google" id="ProtNLM"/>
    </source>
</evidence>
<dbReference type="Pfam" id="PF01810">
    <property type="entry name" value="LysE"/>
    <property type="match status" value="1"/>
</dbReference>
<feature type="transmembrane region" description="Helical" evidence="6">
    <location>
        <begin position="255"/>
        <end position="276"/>
    </location>
</feature>
<feature type="transmembrane region" description="Helical" evidence="6">
    <location>
        <begin position="37"/>
        <end position="59"/>
    </location>
</feature>